<keyword evidence="2" id="KW-1185">Reference proteome</keyword>
<dbReference type="OrthoDB" id="8243867at2"/>
<name>A0A1W6N134_9HYPH</name>
<organism evidence="1 2">
    <name type="scientific">Methylocystis bryophila</name>
    <dbReference type="NCBI Taxonomy" id="655015"/>
    <lineage>
        <taxon>Bacteria</taxon>
        <taxon>Pseudomonadati</taxon>
        <taxon>Pseudomonadota</taxon>
        <taxon>Alphaproteobacteria</taxon>
        <taxon>Hyphomicrobiales</taxon>
        <taxon>Methylocystaceae</taxon>
        <taxon>Methylocystis</taxon>
    </lineage>
</organism>
<protein>
    <submittedName>
        <fullName evidence="1">Uncharacterized protein</fullName>
    </submittedName>
</protein>
<dbReference type="KEGG" id="mbry:B1812_10535"/>
<proteinExistence type="predicted"/>
<sequence length="68" mass="7817">MTSLSERIAEFVVDRLPDDEATVELLCIDHNGTYLLPFLCRRSAGDWINTRTGERILADVAGWRPRQR</sequence>
<evidence type="ECO:0000313" key="1">
    <source>
        <dbReference type="EMBL" id="ARN83562.1"/>
    </source>
</evidence>
<dbReference type="RefSeq" id="WP_158658703.1">
    <property type="nucleotide sequence ID" value="NZ_AP027149.1"/>
</dbReference>
<dbReference type="Proteomes" id="UP000193978">
    <property type="component" value="Chromosome"/>
</dbReference>
<dbReference type="AlphaFoldDB" id="A0A1W6N134"/>
<reference evidence="1 2" key="1">
    <citation type="submission" date="2017-02" db="EMBL/GenBank/DDBJ databases">
        <authorList>
            <person name="Peterson S.W."/>
        </authorList>
    </citation>
    <scope>NUCLEOTIDE SEQUENCE [LARGE SCALE GENOMIC DNA]</scope>
    <source>
        <strain evidence="1 2">S285</strain>
    </source>
</reference>
<dbReference type="STRING" id="655015.B1812_10535"/>
<evidence type="ECO:0000313" key="2">
    <source>
        <dbReference type="Proteomes" id="UP000193978"/>
    </source>
</evidence>
<dbReference type="EMBL" id="CP019948">
    <property type="protein sequence ID" value="ARN83562.1"/>
    <property type="molecule type" value="Genomic_DNA"/>
</dbReference>
<accession>A0A1W6N134</accession>
<gene>
    <name evidence="1" type="ORF">B1812_10535</name>
</gene>